<reference evidence="1" key="1">
    <citation type="submission" date="2020-04" db="EMBL/GenBank/DDBJ databases">
        <authorList>
            <person name="Chiriac C."/>
            <person name="Salcher M."/>
            <person name="Ghai R."/>
            <person name="Kavagutti S V."/>
        </authorList>
    </citation>
    <scope>NUCLEOTIDE SEQUENCE</scope>
</reference>
<protein>
    <submittedName>
        <fullName evidence="1">Uncharacterized protein</fullName>
    </submittedName>
</protein>
<sequence>MTRRATYIYRTATASQFGDKEKQMSYTITSDLEVCGKSKGDTLTEKELLEAGVNIDALIEGAHIKSDSTPSIKSVTTQEGANK</sequence>
<evidence type="ECO:0000313" key="1">
    <source>
        <dbReference type="EMBL" id="CAB4149034.1"/>
    </source>
</evidence>
<organism evidence="1">
    <name type="scientific">uncultured Caudovirales phage</name>
    <dbReference type="NCBI Taxonomy" id="2100421"/>
    <lineage>
        <taxon>Viruses</taxon>
        <taxon>Duplodnaviria</taxon>
        <taxon>Heunggongvirae</taxon>
        <taxon>Uroviricota</taxon>
        <taxon>Caudoviricetes</taxon>
        <taxon>Peduoviridae</taxon>
        <taxon>Maltschvirus</taxon>
        <taxon>Maltschvirus maltsch</taxon>
    </lineage>
</organism>
<dbReference type="EMBL" id="LR796509">
    <property type="protein sequence ID" value="CAB4149034.1"/>
    <property type="molecule type" value="Genomic_DNA"/>
</dbReference>
<name>A0A6J5MQH1_9CAUD</name>
<gene>
    <name evidence="1" type="ORF">UFOVP534_40</name>
</gene>
<accession>A0A6J5MQH1</accession>
<proteinExistence type="predicted"/>